<evidence type="ECO:0000313" key="2">
    <source>
        <dbReference type="Proteomes" id="UP000789901"/>
    </source>
</evidence>
<dbReference type="EMBL" id="CAJVQB010040631">
    <property type="protein sequence ID" value="CAG8828632.1"/>
    <property type="molecule type" value="Genomic_DNA"/>
</dbReference>
<accession>A0ABN7WEU4</accession>
<reference evidence="1 2" key="1">
    <citation type="submission" date="2021-06" db="EMBL/GenBank/DDBJ databases">
        <authorList>
            <person name="Kallberg Y."/>
            <person name="Tangrot J."/>
            <person name="Rosling A."/>
        </authorList>
    </citation>
    <scope>NUCLEOTIDE SEQUENCE [LARGE SCALE GENOMIC DNA]</scope>
    <source>
        <strain evidence="1 2">120-4 pot B 10/14</strain>
    </source>
</reference>
<comment type="caution">
    <text evidence="1">The sequence shown here is derived from an EMBL/GenBank/DDBJ whole genome shotgun (WGS) entry which is preliminary data.</text>
</comment>
<keyword evidence="2" id="KW-1185">Reference proteome</keyword>
<proteinExistence type="predicted"/>
<evidence type="ECO:0000313" key="1">
    <source>
        <dbReference type="EMBL" id="CAG8828632.1"/>
    </source>
</evidence>
<organism evidence="1 2">
    <name type="scientific">Gigaspora margarita</name>
    <dbReference type="NCBI Taxonomy" id="4874"/>
    <lineage>
        <taxon>Eukaryota</taxon>
        <taxon>Fungi</taxon>
        <taxon>Fungi incertae sedis</taxon>
        <taxon>Mucoromycota</taxon>
        <taxon>Glomeromycotina</taxon>
        <taxon>Glomeromycetes</taxon>
        <taxon>Diversisporales</taxon>
        <taxon>Gigasporaceae</taxon>
        <taxon>Gigaspora</taxon>
    </lineage>
</organism>
<protein>
    <submittedName>
        <fullName evidence="1">32788_t:CDS:1</fullName>
    </submittedName>
</protein>
<name>A0ABN7WEU4_GIGMA</name>
<sequence>NIDPEAQAAHIIQNITISPNPLIADNTAEFTISLSTANYTFKNDILMEIDVMVNGITMDGLPNNYQITIALIDTVYSGEFSYNIAANCLEANVMIPTSVN</sequence>
<feature type="non-terminal residue" evidence="1">
    <location>
        <position position="1"/>
    </location>
</feature>
<gene>
    <name evidence="1" type="ORF">GMARGA_LOCUS29760</name>
</gene>
<dbReference type="Proteomes" id="UP000789901">
    <property type="component" value="Unassembled WGS sequence"/>
</dbReference>